<keyword evidence="2" id="KW-0479">Metal-binding</keyword>
<keyword evidence="6" id="KW-1185">Reference proteome</keyword>
<dbReference type="InterPro" id="IPR005950">
    <property type="entry name" value="ModA"/>
</dbReference>
<evidence type="ECO:0000256" key="2">
    <source>
        <dbReference type="ARBA" id="ARBA00022723"/>
    </source>
</evidence>
<evidence type="ECO:0000256" key="3">
    <source>
        <dbReference type="ARBA" id="ARBA00022729"/>
    </source>
</evidence>
<dbReference type="Proteomes" id="UP001519288">
    <property type="component" value="Unassembled WGS sequence"/>
</dbReference>
<dbReference type="Pfam" id="PF13531">
    <property type="entry name" value="SBP_bac_11"/>
    <property type="match status" value="1"/>
</dbReference>
<accession>A0ABS4JKE3</accession>
<dbReference type="EMBL" id="JAGGLD010000006">
    <property type="protein sequence ID" value="MBP2002172.1"/>
    <property type="molecule type" value="Genomic_DNA"/>
</dbReference>
<dbReference type="RefSeq" id="WP_209864744.1">
    <property type="nucleotide sequence ID" value="NZ_JAGGLD010000006.1"/>
</dbReference>
<proteinExistence type="inferred from homology"/>
<dbReference type="CDD" id="cd13537">
    <property type="entry name" value="PBP2_YvgL_like"/>
    <property type="match status" value="1"/>
</dbReference>
<dbReference type="PIRSF" id="PIRSF004846">
    <property type="entry name" value="ModA"/>
    <property type="match status" value="1"/>
</dbReference>
<reference evidence="5 6" key="1">
    <citation type="submission" date="2021-03" db="EMBL/GenBank/DDBJ databases">
        <title>Genomic Encyclopedia of Type Strains, Phase IV (KMG-IV): sequencing the most valuable type-strain genomes for metagenomic binning, comparative biology and taxonomic classification.</title>
        <authorList>
            <person name="Goeker M."/>
        </authorList>
    </citation>
    <scope>NUCLEOTIDE SEQUENCE [LARGE SCALE GENOMIC DNA]</scope>
    <source>
        <strain evidence="5 6">DSM 26806</strain>
    </source>
</reference>
<evidence type="ECO:0000313" key="6">
    <source>
        <dbReference type="Proteomes" id="UP001519288"/>
    </source>
</evidence>
<feature type="chain" id="PRO_5046543749" evidence="4">
    <location>
        <begin position="28"/>
        <end position="285"/>
    </location>
</feature>
<dbReference type="InterPro" id="IPR041879">
    <property type="entry name" value="YvgL-like_PBP2"/>
</dbReference>
<sequence>MKRTPLVKVYSMLLLVLWIAGCSSGKATGPSADMGNKAQEGNSGQPTQVEILISAAASLKTSLTELQTLYQKDHPEIHVTFNFGASGSLQKQIEQGAPADVFFSAGKKQMDTLINEKRVDKSSVHNILRNELVMVTPKGASQAPKTLEDLSRLEGQHIAVGEPASVPAGAYAKESLTKAGLWNSLQSKFVYAKDVRQVLTYVETGNAAAGFVYKSDALLSTKTDTALTLEPKSHSDIVYPAGLVSDTKHKAEAQAFIEFMQSKTASEIFLKNGFSLPEAASSTHG</sequence>
<evidence type="ECO:0000256" key="4">
    <source>
        <dbReference type="SAM" id="SignalP"/>
    </source>
</evidence>
<comment type="similarity">
    <text evidence="1">Belongs to the bacterial solute-binding protein ModA family.</text>
</comment>
<dbReference type="PANTHER" id="PTHR30632:SF0">
    <property type="entry name" value="SULFATE-BINDING PROTEIN"/>
    <property type="match status" value="1"/>
</dbReference>
<dbReference type="Gene3D" id="3.40.190.10">
    <property type="entry name" value="Periplasmic binding protein-like II"/>
    <property type="match status" value="2"/>
</dbReference>
<dbReference type="SUPFAM" id="SSF53850">
    <property type="entry name" value="Periplasmic binding protein-like II"/>
    <property type="match status" value="1"/>
</dbReference>
<protein>
    <submittedName>
        <fullName evidence="5">Molybdate transport system substrate-binding protein</fullName>
    </submittedName>
</protein>
<comment type="caution">
    <text evidence="5">The sequence shown here is derived from an EMBL/GenBank/DDBJ whole genome shotgun (WGS) entry which is preliminary data.</text>
</comment>
<dbReference type="PANTHER" id="PTHR30632">
    <property type="entry name" value="MOLYBDATE-BINDING PERIPLASMIC PROTEIN"/>
    <property type="match status" value="1"/>
</dbReference>
<dbReference type="PROSITE" id="PS51257">
    <property type="entry name" value="PROKAR_LIPOPROTEIN"/>
    <property type="match status" value="1"/>
</dbReference>
<evidence type="ECO:0000256" key="1">
    <source>
        <dbReference type="ARBA" id="ARBA00009175"/>
    </source>
</evidence>
<organism evidence="5 6">
    <name type="scientific">Paenibacillus shirakamiensis</name>
    <dbReference type="NCBI Taxonomy" id="1265935"/>
    <lineage>
        <taxon>Bacteria</taxon>
        <taxon>Bacillati</taxon>
        <taxon>Bacillota</taxon>
        <taxon>Bacilli</taxon>
        <taxon>Bacillales</taxon>
        <taxon>Paenibacillaceae</taxon>
        <taxon>Paenibacillus</taxon>
    </lineage>
</organism>
<evidence type="ECO:0000313" key="5">
    <source>
        <dbReference type="EMBL" id="MBP2002172.1"/>
    </source>
</evidence>
<gene>
    <name evidence="5" type="ORF">J2Z69_003229</name>
</gene>
<name>A0ABS4JKE3_9BACL</name>
<dbReference type="InterPro" id="IPR050682">
    <property type="entry name" value="ModA/WtpA"/>
</dbReference>
<keyword evidence="3 4" id="KW-0732">Signal</keyword>
<dbReference type="NCBIfam" id="TIGR01256">
    <property type="entry name" value="modA"/>
    <property type="match status" value="1"/>
</dbReference>
<feature type="signal peptide" evidence="4">
    <location>
        <begin position="1"/>
        <end position="27"/>
    </location>
</feature>